<dbReference type="AlphaFoldDB" id="A0A1Y1LQ31"/>
<sequence>MDEAIYEHVPMVGIPFYGDQPFNVKKMVRKGFGLELDYRTLNKEQFKAAVLEVINNPKYKSTLKYLAELAQDQPMTGLEKAVWWSEYVIRHKGAKHLRSPLLDIPWYQYLLLDVIGIIVVTVAVALYLIYFLLKSLVRLVKYIFRSKPKRKQKKN</sequence>
<dbReference type="SUPFAM" id="SSF53756">
    <property type="entry name" value="UDP-Glycosyltransferase/glycogen phosphorylase"/>
    <property type="match status" value="1"/>
</dbReference>
<keyword evidence="4" id="KW-0812">Transmembrane</keyword>
<comment type="similarity">
    <text evidence="1">Belongs to the UDP-glycosyltransferase family.</text>
</comment>
<evidence type="ECO:0000256" key="2">
    <source>
        <dbReference type="ARBA" id="ARBA00022676"/>
    </source>
</evidence>
<evidence type="ECO:0008006" key="6">
    <source>
        <dbReference type="Google" id="ProtNLM"/>
    </source>
</evidence>
<dbReference type="GO" id="GO:0008194">
    <property type="term" value="F:UDP-glycosyltransferase activity"/>
    <property type="evidence" value="ECO:0007669"/>
    <property type="project" value="InterPro"/>
</dbReference>
<keyword evidence="2" id="KW-0328">Glycosyltransferase</keyword>
<dbReference type="EMBL" id="GEZM01049910">
    <property type="protein sequence ID" value="JAV75762.1"/>
    <property type="molecule type" value="Transcribed_RNA"/>
</dbReference>
<dbReference type="InterPro" id="IPR002213">
    <property type="entry name" value="UDP_glucos_trans"/>
</dbReference>
<protein>
    <recommendedName>
        <fullName evidence="6">Glucuronosyltransferase</fullName>
    </recommendedName>
</protein>
<proteinExistence type="inferred from homology"/>
<organism evidence="5">
    <name type="scientific">Photinus pyralis</name>
    <name type="common">Common eastern firefly</name>
    <name type="synonym">Lampyris pyralis</name>
    <dbReference type="NCBI Taxonomy" id="7054"/>
    <lineage>
        <taxon>Eukaryota</taxon>
        <taxon>Metazoa</taxon>
        <taxon>Ecdysozoa</taxon>
        <taxon>Arthropoda</taxon>
        <taxon>Hexapoda</taxon>
        <taxon>Insecta</taxon>
        <taxon>Pterygota</taxon>
        <taxon>Neoptera</taxon>
        <taxon>Endopterygota</taxon>
        <taxon>Coleoptera</taxon>
        <taxon>Polyphaga</taxon>
        <taxon>Elateriformia</taxon>
        <taxon>Elateroidea</taxon>
        <taxon>Lampyridae</taxon>
        <taxon>Lampyrinae</taxon>
        <taxon>Photinus</taxon>
    </lineage>
</organism>
<dbReference type="InterPro" id="IPR050271">
    <property type="entry name" value="UDP-glycosyltransferase"/>
</dbReference>
<keyword evidence="4" id="KW-1133">Transmembrane helix</keyword>
<dbReference type="PANTHER" id="PTHR48043">
    <property type="entry name" value="EG:EG0003.4 PROTEIN-RELATED"/>
    <property type="match status" value="1"/>
</dbReference>
<keyword evidence="3" id="KW-0808">Transferase</keyword>
<accession>A0A1Y1LQ31</accession>
<feature type="transmembrane region" description="Helical" evidence="4">
    <location>
        <begin position="106"/>
        <end position="133"/>
    </location>
</feature>
<evidence type="ECO:0000313" key="5">
    <source>
        <dbReference type="EMBL" id="JAV75762.1"/>
    </source>
</evidence>
<dbReference type="Pfam" id="PF00201">
    <property type="entry name" value="UDPGT"/>
    <property type="match status" value="1"/>
</dbReference>
<evidence type="ECO:0000256" key="3">
    <source>
        <dbReference type="ARBA" id="ARBA00022679"/>
    </source>
</evidence>
<dbReference type="PANTHER" id="PTHR48043:SF159">
    <property type="entry name" value="EG:EG0003.4 PROTEIN-RELATED"/>
    <property type="match status" value="1"/>
</dbReference>
<name>A0A1Y1LQ31_PHOPY</name>
<dbReference type="Gene3D" id="3.40.50.2000">
    <property type="entry name" value="Glycogen Phosphorylase B"/>
    <property type="match status" value="1"/>
</dbReference>
<keyword evidence="4" id="KW-0472">Membrane</keyword>
<evidence type="ECO:0000256" key="1">
    <source>
        <dbReference type="ARBA" id="ARBA00009995"/>
    </source>
</evidence>
<evidence type="ECO:0000256" key="4">
    <source>
        <dbReference type="SAM" id="Phobius"/>
    </source>
</evidence>
<reference evidence="5" key="1">
    <citation type="journal article" date="2016" name="Sci. Rep.">
        <title>Molecular characterization of firefly nuptial gifts: a multi-omics approach sheds light on postcopulatory sexual selection.</title>
        <authorList>
            <person name="Al-Wathiqui N."/>
            <person name="Fallon T.R."/>
            <person name="South A."/>
            <person name="Weng J.K."/>
            <person name="Lewis S.M."/>
        </authorList>
    </citation>
    <scope>NUCLEOTIDE SEQUENCE</scope>
</reference>